<keyword evidence="1" id="KW-0812">Transmembrane</keyword>
<evidence type="ECO:0000256" key="1">
    <source>
        <dbReference type="SAM" id="Phobius"/>
    </source>
</evidence>
<name>A0A2H4P8D1_9CAUD</name>
<dbReference type="EMBL" id="MG198776">
    <property type="protein sequence ID" value="ATW58478.1"/>
    <property type="molecule type" value="Genomic_DNA"/>
</dbReference>
<sequence length="88" mass="9420">MSCAAINFLGITLLVVEGKARNPKGKGTTMPKTTYYERAERRRKSLPSVIVGGLLGGVLALGIVFAPDYSVEQAPPEGHHTTSTINHK</sequence>
<proteinExistence type="predicted"/>
<gene>
    <name evidence="2" type="ORF">SEA_C3PO_79</name>
</gene>
<organism evidence="2 3">
    <name type="scientific">Corynebacterium phage C3PO</name>
    <dbReference type="NCBI Taxonomy" id="2047868"/>
    <lineage>
        <taxon>Viruses</taxon>
        <taxon>Duplodnaviria</taxon>
        <taxon>Heunggongvirae</taxon>
        <taxon>Uroviricota</taxon>
        <taxon>Caudoviricetes</taxon>
        <taxon>Zierdtviridae</taxon>
        <taxon>Toshachvirinae</taxon>
        <taxon>Ceetrepovirus</taxon>
        <taxon>Ceetrepovirus C3PO</taxon>
        <taxon>Corynebacterium virus C3PO</taxon>
    </lineage>
</organism>
<feature type="transmembrane region" description="Helical" evidence="1">
    <location>
        <begin position="46"/>
        <end position="66"/>
    </location>
</feature>
<accession>A0A2H4P8D1</accession>
<dbReference type="Proteomes" id="UP000241822">
    <property type="component" value="Segment"/>
</dbReference>
<keyword evidence="3" id="KW-1185">Reference proteome</keyword>
<evidence type="ECO:0000313" key="2">
    <source>
        <dbReference type="EMBL" id="ATW58478.1"/>
    </source>
</evidence>
<keyword evidence="1" id="KW-1133">Transmembrane helix</keyword>
<keyword evidence="1" id="KW-0472">Membrane</keyword>
<protein>
    <submittedName>
        <fullName evidence="2">Uncharacterized protein</fullName>
    </submittedName>
</protein>
<reference evidence="2 3" key="1">
    <citation type="submission" date="2017-10" db="EMBL/GenBank/DDBJ databases">
        <authorList>
            <person name="Almansoob K.M."/>
            <person name="Barra A."/>
            <person name="Canlas S.M."/>
            <person name="Chawla N."/>
            <person name="Johnson B.N."/>
            <person name="Kuhl M.D."/>
            <person name="Lin J.Y."/>
            <person name="Patel D.V."/>
            <person name="Reddy A.G."/>
            <person name="Sobol L."/>
            <person name="Solorzano-Papili D."/>
            <person name="Monti D.L."/>
            <person name="Stoner T.H."/>
            <person name="Garlena R.A."/>
            <person name="Russell D.A."/>
            <person name="Pope W.H."/>
            <person name="Jacobs-Sera D."/>
            <person name="Hatfull G.F."/>
        </authorList>
    </citation>
    <scope>NUCLEOTIDE SEQUENCE [LARGE SCALE GENOMIC DNA]</scope>
</reference>
<evidence type="ECO:0000313" key="3">
    <source>
        <dbReference type="Proteomes" id="UP000241822"/>
    </source>
</evidence>